<dbReference type="PANTHER" id="PTHR31313">
    <property type="entry name" value="TY1 ENHANCER ACTIVATOR"/>
    <property type="match status" value="1"/>
</dbReference>
<feature type="compositionally biased region" description="Polar residues" evidence="7">
    <location>
        <begin position="333"/>
        <end position="348"/>
    </location>
</feature>
<evidence type="ECO:0000256" key="3">
    <source>
        <dbReference type="ARBA" id="ARBA00023015"/>
    </source>
</evidence>
<gene>
    <name evidence="9" type="ORF">EIP91_008734</name>
</gene>
<sequence length="559" mass="60986">MDRMLGLSLGRPCAIQDEDFDVELPVECDDEYWELSDHSDPEKAHVKMVAFKQPPGKPSKITYFNCFLRLNQILAFALRTVYSINKSKTLLGLVGKQWEQHIVAELDSALNKWIDSVPDHLRWDPHRENLLFLNQSAHLYAHYYQLQIAVHRPFIPSPRKPSPLSFPSLAICTNAARSCIHVLAVPFKTTNTVISANRGALLTSGIVLLLSIWGGKRSGLSIDPAKEMEDVHLCMKMLKELEPKWHTAGRLWDILHGLVSLSDLPLPSPSPSNKRDREGREDTGDTNSTDIPPTPVSSHADSPSDRQMAGSRRVFQQQARHQQQHPSPTSHQAMSALSPTSHQPSLYASPSQSPHVSSSFETSGPPSNAPTMAANTNYSFVNDLPMYTADLGRMPLHPGLISDSMNTQWSSPAVHALATTATAQAPSYMSNDPAPHSIPNMPSMFAGPSTAPAPESFEQMMSTLSGTPFVSNLDGYASVFNTGMDAAGPDAARDMGTNAMGSGASFGMERMDPAGSVFADSDTLAMWSNAPPGFEWDDWGAFLSQGLDPQGNGETEPSR</sequence>
<keyword evidence="1" id="KW-0479">Metal-binding</keyword>
<evidence type="ECO:0000256" key="6">
    <source>
        <dbReference type="ARBA" id="ARBA00023242"/>
    </source>
</evidence>
<dbReference type="GO" id="GO:0003677">
    <property type="term" value="F:DNA binding"/>
    <property type="evidence" value="ECO:0007669"/>
    <property type="project" value="UniProtKB-KW"/>
</dbReference>
<keyword evidence="3" id="KW-0805">Transcription regulation</keyword>
<dbReference type="GO" id="GO:0008270">
    <property type="term" value="F:zinc ion binding"/>
    <property type="evidence" value="ECO:0007669"/>
    <property type="project" value="InterPro"/>
</dbReference>
<evidence type="ECO:0000256" key="5">
    <source>
        <dbReference type="ARBA" id="ARBA00023163"/>
    </source>
</evidence>
<keyword evidence="10" id="KW-1185">Reference proteome</keyword>
<dbReference type="PANTHER" id="PTHR31313:SF81">
    <property type="entry name" value="TY1 ENHANCER ACTIVATOR"/>
    <property type="match status" value="1"/>
</dbReference>
<name>A0A4R0RPJ3_9APHY</name>
<feature type="compositionally biased region" description="Polar residues" evidence="7">
    <location>
        <begin position="285"/>
        <end position="301"/>
    </location>
</feature>
<evidence type="ECO:0000259" key="8">
    <source>
        <dbReference type="Pfam" id="PF04082"/>
    </source>
</evidence>
<evidence type="ECO:0000256" key="1">
    <source>
        <dbReference type="ARBA" id="ARBA00022723"/>
    </source>
</evidence>
<dbReference type="InterPro" id="IPR051615">
    <property type="entry name" value="Transcr_Regulatory_Elem"/>
</dbReference>
<comment type="caution">
    <text evidence="9">The sequence shown here is derived from an EMBL/GenBank/DDBJ whole genome shotgun (WGS) entry which is preliminary data.</text>
</comment>
<dbReference type="AlphaFoldDB" id="A0A4R0RPJ3"/>
<dbReference type="EMBL" id="RWJN01000049">
    <property type="protein sequence ID" value="TCD69092.1"/>
    <property type="molecule type" value="Genomic_DNA"/>
</dbReference>
<evidence type="ECO:0000256" key="7">
    <source>
        <dbReference type="SAM" id="MobiDB-lite"/>
    </source>
</evidence>
<evidence type="ECO:0000313" key="9">
    <source>
        <dbReference type="EMBL" id="TCD69092.1"/>
    </source>
</evidence>
<dbReference type="CDD" id="cd12148">
    <property type="entry name" value="fungal_TF_MHR"/>
    <property type="match status" value="1"/>
</dbReference>
<evidence type="ECO:0000256" key="2">
    <source>
        <dbReference type="ARBA" id="ARBA00022833"/>
    </source>
</evidence>
<keyword evidence="6" id="KW-0539">Nucleus</keyword>
<keyword evidence="2" id="KW-0862">Zinc</keyword>
<feature type="domain" description="Xylanolytic transcriptional activator regulatory" evidence="8">
    <location>
        <begin position="1"/>
        <end position="114"/>
    </location>
</feature>
<proteinExistence type="predicted"/>
<dbReference type="Proteomes" id="UP000292702">
    <property type="component" value="Unassembled WGS sequence"/>
</dbReference>
<evidence type="ECO:0000313" key="10">
    <source>
        <dbReference type="Proteomes" id="UP000292702"/>
    </source>
</evidence>
<dbReference type="InterPro" id="IPR007219">
    <property type="entry name" value="XnlR_reg_dom"/>
</dbReference>
<feature type="compositionally biased region" description="Polar residues" evidence="7">
    <location>
        <begin position="360"/>
        <end position="371"/>
    </location>
</feature>
<evidence type="ECO:0000256" key="4">
    <source>
        <dbReference type="ARBA" id="ARBA00023125"/>
    </source>
</evidence>
<keyword evidence="5" id="KW-0804">Transcription</keyword>
<feature type="compositionally biased region" description="Low complexity" evidence="7">
    <location>
        <begin position="349"/>
        <end position="359"/>
    </location>
</feature>
<dbReference type="OrthoDB" id="4456959at2759"/>
<feature type="region of interest" description="Disordered" evidence="7">
    <location>
        <begin position="263"/>
        <end position="371"/>
    </location>
</feature>
<dbReference type="STRING" id="92696.A0A4R0RPJ3"/>
<feature type="compositionally biased region" description="Basic and acidic residues" evidence="7">
    <location>
        <begin position="273"/>
        <end position="283"/>
    </location>
</feature>
<dbReference type="GO" id="GO:0006351">
    <property type="term" value="P:DNA-templated transcription"/>
    <property type="evidence" value="ECO:0007669"/>
    <property type="project" value="InterPro"/>
</dbReference>
<keyword evidence="4" id="KW-0238">DNA-binding</keyword>
<organism evidence="9 10">
    <name type="scientific">Steccherinum ochraceum</name>
    <dbReference type="NCBI Taxonomy" id="92696"/>
    <lineage>
        <taxon>Eukaryota</taxon>
        <taxon>Fungi</taxon>
        <taxon>Dikarya</taxon>
        <taxon>Basidiomycota</taxon>
        <taxon>Agaricomycotina</taxon>
        <taxon>Agaricomycetes</taxon>
        <taxon>Polyporales</taxon>
        <taxon>Steccherinaceae</taxon>
        <taxon>Steccherinum</taxon>
    </lineage>
</organism>
<reference evidence="9 10" key="1">
    <citation type="submission" date="2018-11" db="EMBL/GenBank/DDBJ databases">
        <title>Genome assembly of Steccherinum ochraceum LE-BIN_3174, the white-rot fungus of the Steccherinaceae family (The Residual Polyporoid clade, Polyporales, Basidiomycota).</title>
        <authorList>
            <person name="Fedorova T.V."/>
            <person name="Glazunova O.A."/>
            <person name="Landesman E.O."/>
            <person name="Moiseenko K.V."/>
            <person name="Psurtseva N.V."/>
            <person name="Savinova O.S."/>
            <person name="Shakhova N.V."/>
            <person name="Tyazhelova T.V."/>
            <person name="Vasina D.V."/>
        </authorList>
    </citation>
    <scope>NUCLEOTIDE SEQUENCE [LARGE SCALE GENOMIC DNA]</scope>
    <source>
        <strain evidence="9 10">LE-BIN_3174</strain>
    </source>
</reference>
<dbReference type="Pfam" id="PF04082">
    <property type="entry name" value="Fungal_trans"/>
    <property type="match status" value="1"/>
</dbReference>
<feature type="compositionally biased region" description="Low complexity" evidence="7">
    <location>
        <begin position="316"/>
        <end position="332"/>
    </location>
</feature>
<accession>A0A4R0RPJ3</accession>
<protein>
    <recommendedName>
        <fullName evidence="8">Xylanolytic transcriptional activator regulatory domain-containing protein</fullName>
    </recommendedName>
</protein>